<sequence length="358" mass="40207">MTELLNYFQSIQIKGMGWILLVSLFLLGNLPILIIVYIYLAAVMIMRTFLAQFPKGAKLGLIGIYGLLLVLQIVFVSVGVFPLRGQTLMYFPAKALVVVMLLFPLWVERFVTTNNQTAFYLPTVEEFATVSFDEMRRDTDKLRSVLAATTDAKDKVSVAHLKTILADLPRHSATRYINHGTLTDDYFEAATATLDDHRLYLAVSNTGSAASEMISVVTRKQFNHVSLAFDRDLATIISYNGGDNVYPPGMNAETLEFFHQKAGASILVYSLPVTVAQKQFVIDKIAEINREGSAYNMVGLVSKHSAKPNIMFCSQFVYKMLKLAGVAYFDKPGGDVRPTDFIEQDYYKKLKFEYELTF</sequence>
<keyword evidence="1" id="KW-0812">Transmembrane</keyword>
<feature type="transmembrane region" description="Helical" evidence="1">
    <location>
        <begin position="15"/>
        <end position="40"/>
    </location>
</feature>
<protein>
    <submittedName>
        <fullName evidence="2">Uncharacterized protein</fullName>
    </submittedName>
</protein>
<keyword evidence="1" id="KW-0472">Membrane</keyword>
<name>A0A0R2L7P2_9LACO</name>
<keyword evidence="3" id="KW-1185">Reference proteome</keyword>
<accession>A0A0R2L7P2</accession>
<proteinExistence type="predicted"/>
<reference evidence="2 3" key="1">
    <citation type="journal article" date="2015" name="Genome Announc.">
        <title>Expanding the biotechnology potential of lactobacilli through comparative genomics of 213 strains and associated genera.</title>
        <authorList>
            <person name="Sun Z."/>
            <person name="Harris H.M."/>
            <person name="McCann A."/>
            <person name="Guo C."/>
            <person name="Argimon S."/>
            <person name="Zhang W."/>
            <person name="Yang X."/>
            <person name="Jeffery I.B."/>
            <person name="Cooney J.C."/>
            <person name="Kagawa T.F."/>
            <person name="Liu W."/>
            <person name="Song Y."/>
            <person name="Salvetti E."/>
            <person name="Wrobel A."/>
            <person name="Rasinkangas P."/>
            <person name="Parkhill J."/>
            <person name="Rea M.C."/>
            <person name="O'Sullivan O."/>
            <person name="Ritari J."/>
            <person name="Douillard F.P."/>
            <person name="Paul Ross R."/>
            <person name="Yang R."/>
            <person name="Briner A.E."/>
            <person name="Felis G.E."/>
            <person name="de Vos W.M."/>
            <person name="Barrangou R."/>
            <person name="Klaenhammer T.R."/>
            <person name="Caufield P.W."/>
            <person name="Cui Y."/>
            <person name="Zhang H."/>
            <person name="O'Toole P.W."/>
        </authorList>
    </citation>
    <scope>NUCLEOTIDE SEQUENCE [LARGE SCALE GENOMIC DNA]</scope>
    <source>
        <strain evidence="2 3">DSM 22467</strain>
    </source>
</reference>
<dbReference type="EMBL" id="JQCA01000163">
    <property type="protein sequence ID" value="KRN97871.1"/>
    <property type="molecule type" value="Genomic_DNA"/>
</dbReference>
<dbReference type="Gene3D" id="3.90.1720.10">
    <property type="entry name" value="endopeptidase domain like (from Nostoc punctiforme)"/>
    <property type="match status" value="1"/>
</dbReference>
<dbReference type="RefSeq" id="WP_057879303.1">
    <property type="nucleotide sequence ID" value="NZ_JQCA01000163.1"/>
</dbReference>
<keyword evidence="1" id="KW-1133">Transmembrane helix</keyword>
<gene>
    <name evidence="2" type="ORF">IV54_GL001171</name>
</gene>
<feature type="transmembrane region" description="Helical" evidence="1">
    <location>
        <begin position="89"/>
        <end position="107"/>
    </location>
</feature>
<dbReference type="PATRIC" id="fig|616990.3.peg.1259"/>
<dbReference type="AlphaFoldDB" id="A0A0R2L7P2"/>
<comment type="caution">
    <text evidence="2">The sequence shown here is derived from an EMBL/GenBank/DDBJ whole genome shotgun (WGS) entry which is preliminary data.</text>
</comment>
<evidence type="ECO:0000313" key="3">
    <source>
        <dbReference type="Proteomes" id="UP000051906"/>
    </source>
</evidence>
<evidence type="ECO:0000313" key="2">
    <source>
        <dbReference type="EMBL" id="KRN97871.1"/>
    </source>
</evidence>
<dbReference type="OrthoDB" id="1645744at2"/>
<dbReference type="InterPro" id="IPR038765">
    <property type="entry name" value="Papain-like_cys_pep_sf"/>
</dbReference>
<feature type="transmembrane region" description="Helical" evidence="1">
    <location>
        <begin position="61"/>
        <end position="83"/>
    </location>
</feature>
<evidence type="ECO:0000256" key="1">
    <source>
        <dbReference type="SAM" id="Phobius"/>
    </source>
</evidence>
<organism evidence="2 3">
    <name type="scientific">Levilactobacillus paucivorans</name>
    <dbReference type="NCBI Taxonomy" id="616990"/>
    <lineage>
        <taxon>Bacteria</taxon>
        <taxon>Bacillati</taxon>
        <taxon>Bacillota</taxon>
        <taxon>Bacilli</taxon>
        <taxon>Lactobacillales</taxon>
        <taxon>Lactobacillaceae</taxon>
        <taxon>Levilactobacillus</taxon>
    </lineage>
</organism>
<dbReference type="SUPFAM" id="SSF54001">
    <property type="entry name" value="Cysteine proteinases"/>
    <property type="match status" value="1"/>
</dbReference>
<dbReference type="STRING" id="616990.IV54_GL001171"/>
<dbReference type="Proteomes" id="UP000051906">
    <property type="component" value="Unassembled WGS sequence"/>
</dbReference>